<evidence type="ECO:0000256" key="1">
    <source>
        <dbReference type="SAM" id="MobiDB-lite"/>
    </source>
</evidence>
<organism evidence="2 3">
    <name type="scientific">Pleurodeles waltl</name>
    <name type="common">Iberian ribbed newt</name>
    <dbReference type="NCBI Taxonomy" id="8319"/>
    <lineage>
        <taxon>Eukaryota</taxon>
        <taxon>Metazoa</taxon>
        <taxon>Chordata</taxon>
        <taxon>Craniata</taxon>
        <taxon>Vertebrata</taxon>
        <taxon>Euteleostomi</taxon>
        <taxon>Amphibia</taxon>
        <taxon>Batrachia</taxon>
        <taxon>Caudata</taxon>
        <taxon>Salamandroidea</taxon>
        <taxon>Salamandridae</taxon>
        <taxon>Pleurodelinae</taxon>
        <taxon>Pleurodeles</taxon>
    </lineage>
</organism>
<dbReference type="EMBL" id="JANPWB010000010">
    <property type="protein sequence ID" value="KAJ1144070.1"/>
    <property type="molecule type" value="Genomic_DNA"/>
</dbReference>
<accession>A0AAV7QY23</accession>
<feature type="compositionally biased region" description="Low complexity" evidence="1">
    <location>
        <begin position="60"/>
        <end position="74"/>
    </location>
</feature>
<evidence type="ECO:0000313" key="3">
    <source>
        <dbReference type="Proteomes" id="UP001066276"/>
    </source>
</evidence>
<proteinExistence type="predicted"/>
<gene>
    <name evidence="2" type="ORF">NDU88_010372</name>
</gene>
<keyword evidence="3" id="KW-1185">Reference proteome</keyword>
<comment type="caution">
    <text evidence="2">The sequence shown here is derived from an EMBL/GenBank/DDBJ whole genome shotgun (WGS) entry which is preliminary data.</text>
</comment>
<protein>
    <submittedName>
        <fullName evidence="2">Uncharacterized protein</fullName>
    </submittedName>
</protein>
<dbReference type="Proteomes" id="UP001066276">
    <property type="component" value="Chromosome 6"/>
</dbReference>
<dbReference type="AlphaFoldDB" id="A0AAV7QY23"/>
<reference evidence="2" key="1">
    <citation type="journal article" date="2022" name="bioRxiv">
        <title>Sequencing and chromosome-scale assembly of the giantPleurodeles waltlgenome.</title>
        <authorList>
            <person name="Brown T."/>
            <person name="Elewa A."/>
            <person name="Iarovenko S."/>
            <person name="Subramanian E."/>
            <person name="Araus A.J."/>
            <person name="Petzold A."/>
            <person name="Susuki M."/>
            <person name="Suzuki K.-i.T."/>
            <person name="Hayashi T."/>
            <person name="Toyoda A."/>
            <person name="Oliveira C."/>
            <person name="Osipova E."/>
            <person name="Leigh N.D."/>
            <person name="Simon A."/>
            <person name="Yun M.H."/>
        </authorList>
    </citation>
    <scope>NUCLEOTIDE SEQUENCE</scope>
    <source>
        <strain evidence="2">20211129_DDA</strain>
        <tissue evidence="2">Liver</tissue>
    </source>
</reference>
<evidence type="ECO:0000313" key="2">
    <source>
        <dbReference type="EMBL" id="KAJ1144070.1"/>
    </source>
</evidence>
<feature type="region of interest" description="Disordered" evidence="1">
    <location>
        <begin position="120"/>
        <end position="149"/>
    </location>
</feature>
<sequence>MSPVKRVAPTEPREYSRIRDGPHGGRLKFNDSRQGVVSRQGARAPHRGSGLPPSGRDLHGPGSRSRRGSAASSPHPRPQSRHGVRADGSSRLTLHGAGATRAGADSVKAATLTARPVSTAGGQVFTPLPAAPGRTPRVTPAPHLKGSSAPAFPVCAGA</sequence>
<name>A0AAV7QY23_PLEWA</name>
<feature type="region of interest" description="Disordered" evidence="1">
    <location>
        <begin position="1"/>
        <end position="107"/>
    </location>
</feature>
<feature type="compositionally biased region" description="Basic and acidic residues" evidence="1">
    <location>
        <begin position="11"/>
        <end position="31"/>
    </location>
</feature>